<feature type="region of interest" description="Disordered" evidence="1">
    <location>
        <begin position="521"/>
        <end position="553"/>
    </location>
</feature>
<keyword evidence="2" id="KW-0472">Membrane</keyword>
<dbReference type="AlphaFoldDB" id="A0A3N4L4E3"/>
<keyword evidence="4" id="KW-1185">Reference proteome</keyword>
<dbReference type="STRING" id="1392247.A0A3N4L4E3"/>
<keyword evidence="2" id="KW-0812">Transmembrane</keyword>
<feature type="compositionally biased region" description="Acidic residues" evidence="1">
    <location>
        <begin position="569"/>
        <end position="584"/>
    </location>
</feature>
<feature type="region of interest" description="Disordered" evidence="1">
    <location>
        <begin position="372"/>
        <end position="433"/>
    </location>
</feature>
<keyword evidence="2" id="KW-1133">Transmembrane helix</keyword>
<accession>A0A3N4L4E3</accession>
<dbReference type="EMBL" id="ML119108">
    <property type="protein sequence ID" value="RPB16648.1"/>
    <property type="molecule type" value="Genomic_DNA"/>
</dbReference>
<feature type="region of interest" description="Disordered" evidence="1">
    <location>
        <begin position="1"/>
        <end position="213"/>
    </location>
</feature>
<feature type="compositionally biased region" description="Basic and acidic residues" evidence="1">
    <location>
        <begin position="107"/>
        <end position="120"/>
    </location>
</feature>
<feature type="transmembrane region" description="Helical" evidence="2">
    <location>
        <begin position="448"/>
        <end position="469"/>
    </location>
</feature>
<feature type="compositionally biased region" description="Polar residues" evidence="1">
    <location>
        <begin position="67"/>
        <end position="81"/>
    </location>
</feature>
<dbReference type="Proteomes" id="UP000277580">
    <property type="component" value="Unassembled WGS sequence"/>
</dbReference>
<protein>
    <submittedName>
        <fullName evidence="3">Uncharacterized protein</fullName>
    </submittedName>
</protein>
<proteinExistence type="predicted"/>
<feature type="compositionally biased region" description="Low complexity" evidence="1">
    <location>
        <begin position="186"/>
        <end position="197"/>
    </location>
</feature>
<evidence type="ECO:0000313" key="3">
    <source>
        <dbReference type="EMBL" id="RPB16648.1"/>
    </source>
</evidence>
<evidence type="ECO:0000256" key="1">
    <source>
        <dbReference type="SAM" id="MobiDB-lite"/>
    </source>
</evidence>
<dbReference type="OrthoDB" id="5369448at2759"/>
<reference evidence="3 4" key="1">
    <citation type="journal article" date="2018" name="Nat. Ecol. Evol.">
        <title>Pezizomycetes genomes reveal the molecular basis of ectomycorrhizal truffle lifestyle.</title>
        <authorList>
            <person name="Murat C."/>
            <person name="Payen T."/>
            <person name="Noel B."/>
            <person name="Kuo A."/>
            <person name="Morin E."/>
            <person name="Chen J."/>
            <person name="Kohler A."/>
            <person name="Krizsan K."/>
            <person name="Balestrini R."/>
            <person name="Da Silva C."/>
            <person name="Montanini B."/>
            <person name="Hainaut M."/>
            <person name="Levati E."/>
            <person name="Barry K.W."/>
            <person name="Belfiori B."/>
            <person name="Cichocki N."/>
            <person name="Clum A."/>
            <person name="Dockter R.B."/>
            <person name="Fauchery L."/>
            <person name="Guy J."/>
            <person name="Iotti M."/>
            <person name="Le Tacon F."/>
            <person name="Lindquist E.A."/>
            <person name="Lipzen A."/>
            <person name="Malagnac F."/>
            <person name="Mello A."/>
            <person name="Molinier V."/>
            <person name="Miyauchi S."/>
            <person name="Poulain J."/>
            <person name="Riccioni C."/>
            <person name="Rubini A."/>
            <person name="Sitrit Y."/>
            <person name="Splivallo R."/>
            <person name="Traeger S."/>
            <person name="Wang M."/>
            <person name="Zifcakova L."/>
            <person name="Wipf D."/>
            <person name="Zambonelli A."/>
            <person name="Paolocci F."/>
            <person name="Nowrousian M."/>
            <person name="Ottonello S."/>
            <person name="Baldrian P."/>
            <person name="Spatafora J.W."/>
            <person name="Henrissat B."/>
            <person name="Nagy L.G."/>
            <person name="Aury J.M."/>
            <person name="Wincker P."/>
            <person name="Grigoriev I.V."/>
            <person name="Bonfante P."/>
            <person name="Martin F.M."/>
        </authorList>
    </citation>
    <scope>NUCLEOTIDE SEQUENCE [LARGE SCALE GENOMIC DNA]</scope>
    <source>
        <strain evidence="3 4">CCBAS932</strain>
    </source>
</reference>
<sequence>MSSEREPLSPPVSPPPDEDDEYGAEGSDGGENLYTPAHGSDEKGDDSDSTTDEHYDNDGNHVPSSPPTSIDNMNKNRQLSGEHSGDHTTEGYRAPAVETEDEDDPEETRHTQREYFKSHYEGSSQWEDEEGEPAHARLSSPPLMARVQSQTSSRKSPAPGPPLFPARPRQNTGSTKPGLVGHQYTRRSPVSRGSSVSYDGQDRERDHRDDQKKPPLVLLHVTLLLLPGAEEIVLRHLTPTTIDRGVLVEHPRGDYNLLEELILDGLGLDEDYVEESTETEEPEEKTWEQALNISPVSPAKKAWQVRVYASNGLMTPGAWKRVWAEMERIDVEIWPRGYAVGKRSNFRTFGFGGHSRGTSASNISAILPEDADDYDVNDNRRKSYSSSFPRRSNSSASELVASSAPVPNMPGRSQAPSGAPKSRKGRSRNASPSDQFGAYLGRLLTPRAVMIGAGINLLLFLYFTVFRFLGAGAWKDSISSISLPSFGGRNKMGGIQVHDVDDGPFPLDGCAVGLDSDVAEGNGVEGEDGIVGGEETEAGESSETVADPEILDADGNAVVTEGTEGVDGQAEDDQDSAVEQEQAADGETYLMVDSEQEPYNGARESGEQQSDPVAGEEFEHESAVAGEEVEAEEKPKNSGWLPWK</sequence>
<organism evidence="3 4">
    <name type="scientific">Morchella conica CCBAS932</name>
    <dbReference type="NCBI Taxonomy" id="1392247"/>
    <lineage>
        <taxon>Eukaryota</taxon>
        <taxon>Fungi</taxon>
        <taxon>Dikarya</taxon>
        <taxon>Ascomycota</taxon>
        <taxon>Pezizomycotina</taxon>
        <taxon>Pezizomycetes</taxon>
        <taxon>Pezizales</taxon>
        <taxon>Morchellaceae</taxon>
        <taxon>Morchella</taxon>
    </lineage>
</organism>
<dbReference type="InParanoid" id="A0A3N4L4E3"/>
<gene>
    <name evidence="3" type="ORF">P167DRAFT_541981</name>
</gene>
<name>A0A3N4L4E3_9PEZI</name>
<evidence type="ECO:0000313" key="4">
    <source>
        <dbReference type="Proteomes" id="UP000277580"/>
    </source>
</evidence>
<feature type="compositionally biased region" description="Low complexity" evidence="1">
    <location>
        <begin position="384"/>
        <end position="404"/>
    </location>
</feature>
<feature type="region of interest" description="Disordered" evidence="1">
    <location>
        <begin position="565"/>
        <end position="644"/>
    </location>
</feature>
<evidence type="ECO:0000256" key="2">
    <source>
        <dbReference type="SAM" id="Phobius"/>
    </source>
</evidence>
<feature type="compositionally biased region" description="Basic and acidic residues" evidence="1">
    <location>
        <begin position="200"/>
        <end position="213"/>
    </location>
</feature>